<protein>
    <submittedName>
        <fullName evidence="2">Uncharacterized protein</fullName>
    </submittedName>
</protein>
<reference evidence="2 3" key="1">
    <citation type="submission" date="2019-07" db="EMBL/GenBank/DDBJ databases">
        <title>Tomitella cavernea sp. nov., an actinomycete isolated from soil.</title>
        <authorList>
            <person name="Cheng J."/>
        </authorList>
    </citation>
    <scope>NUCLEOTIDE SEQUENCE [LARGE SCALE GENOMIC DNA]</scope>
    <source>
        <strain evidence="2 3">HY188</strain>
    </source>
</reference>
<reference evidence="2 3" key="2">
    <citation type="submission" date="2019-07" db="EMBL/GenBank/DDBJ databases">
        <authorList>
            <person name="Huang Y."/>
        </authorList>
    </citation>
    <scope>NUCLEOTIDE SEQUENCE [LARGE SCALE GENOMIC DNA]</scope>
    <source>
        <strain evidence="2 3">HY188</strain>
    </source>
</reference>
<dbReference type="KEGG" id="toy:FO059_12360"/>
<dbReference type="OrthoDB" id="4466221at2"/>
<evidence type="ECO:0000313" key="3">
    <source>
        <dbReference type="Proteomes" id="UP000317344"/>
    </source>
</evidence>
<dbReference type="Proteomes" id="UP000317344">
    <property type="component" value="Chromosome"/>
</dbReference>
<dbReference type="AlphaFoldDB" id="A0A516X5K7"/>
<sequence length="125" mass="13634">MKPAEAAQVLAKCACFDPMFSKPSEALSRGWAEAFTRYGIELKDALEAVTAHYVESADRAMPAPLIAQARKLRRDRAERDDADARAIREAKIDAKIAAGFHRPAVTGAQSRHEPTGPTRMLGGEK</sequence>
<dbReference type="EMBL" id="CP041765">
    <property type="protein sequence ID" value="QDQ97961.1"/>
    <property type="molecule type" value="Genomic_DNA"/>
</dbReference>
<evidence type="ECO:0000256" key="1">
    <source>
        <dbReference type="SAM" id="MobiDB-lite"/>
    </source>
</evidence>
<organism evidence="2 3">
    <name type="scientific">Tomitella fengzijianii</name>
    <dbReference type="NCBI Taxonomy" id="2597660"/>
    <lineage>
        <taxon>Bacteria</taxon>
        <taxon>Bacillati</taxon>
        <taxon>Actinomycetota</taxon>
        <taxon>Actinomycetes</taxon>
        <taxon>Mycobacteriales</taxon>
        <taxon>Tomitella</taxon>
    </lineage>
</organism>
<evidence type="ECO:0000313" key="2">
    <source>
        <dbReference type="EMBL" id="QDQ97961.1"/>
    </source>
</evidence>
<name>A0A516X5K7_9ACTN</name>
<dbReference type="RefSeq" id="WP_143909167.1">
    <property type="nucleotide sequence ID" value="NZ_CP041765.1"/>
</dbReference>
<feature type="region of interest" description="Disordered" evidence="1">
    <location>
        <begin position="102"/>
        <end position="125"/>
    </location>
</feature>
<gene>
    <name evidence="2" type="ORF">FO059_12360</name>
</gene>
<accession>A0A516X5K7</accession>
<keyword evidence="3" id="KW-1185">Reference proteome</keyword>
<proteinExistence type="predicted"/>